<dbReference type="PANTHER" id="PTHR35513:SF1">
    <property type="entry name" value="OS02G0158600 PROTEIN"/>
    <property type="match status" value="1"/>
</dbReference>
<sequence>MENENRENVVGTSAAAMDESSGMEMDTQTMATQTTAVLEPLNRVEELRGLLTLARQLINQGKPSLALQAVIMAMRTDGGEDAVFQNLHRARELYRNKVQANSAADELASLFAECAIAEAQPLKPKPSPSDSGGPSATSDLQGSSILAKTGREQIMLDACADGSSFICLQCGGLVSKHRRDEHFAYWCCKI</sequence>
<proteinExistence type="predicted"/>
<comment type="caution">
    <text evidence="3">The sequence shown here is derived from an EMBL/GenBank/DDBJ whole genome shotgun (WGS) entry which is preliminary data.</text>
</comment>
<gene>
    <name evidence="3" type="ORF">NE237_023804</name>
</gene>
<evidence type="ECO:0000259" key="2">
    <source>
        <dbReference type="Pfam" id="PF25017"/>
    </source>
</evidence>
<dbReference type="AlphaFoldDB" id="A0A9Q0HFQ8"/>
<name>A0A9Q0HFQ8_9MAGN</name>
<feature type="region of interest" description="Disordered" evidence="1">
    <location>
        <begin position="121"/>
        <end position="141"/>
    </location>
</feature>
<dbReference type="InterPro" id="IPR056971">
    <property type="entry name" value="Znf-C2HC_3"/>
</dbReference>
<dbReference type="Pfam" id="PF25017">
    <property type="entry name" value="zf-C2HC_3"/>
    <property type="match status" value="1"/>
</dbReference>
<dbReference type="PANTHER" id="PTHR35513">
    <property type="entry name" value="OS02G0158600 PROTEIN"/>
    <property type="match status" value="1"/>
</dbReference>
<organism evidence="3 4">
    <name type="scientific">Protea cynaroides</name>
    <dbReference type="NCBI Taxonomy" id="273540"/>
    <lineage>
        <taxon>Eukaryota</taxon>
        <taxon>Viridiplantae</taxon>
        <taxon>Streptophyta</taxon>
        <taxon>Embryophyta</taxon>
        <taxon>Tracheophyta</taxon>
        <taxon>Spermatophyta</taxon>
        <taxon>Magnoliopsida</taxon>
        <taxon>Proteales</taxon>
        <taxon>Proteaceae</taxon>
        <taxon>Protea</taxon>
    </lineage>
</organism>
<accession>A0A9Q0HFQ8</accession>
<dbReference type="OrthoDB" id="436688at2759"/>
<protein>
    <recommendedName>
        <fullName evidence="2">C2HC zinc finger plants domain-containing protein</fullName>
    </recommendedName>
</protein>
<evidence type="ECO:0000256" key="1">
    <source>
        <dbReference type="SAM" id="MobiDB-lite"/>
    </source>
</evidence>
<evidence type="ECO:0000313" key="4">
    <source>
        <dbReference type="Proteomes" id="UP001141806"/>
    </source>
</evidence>
<feature type="compositionally biased region" description="Low complexity" evidence="1">
    <location>
        <begin position="128"/>
        <end position="139"/>
    </location>
</feature>
<feature type="domain" description="C2HC zinc finger plants" evidence="2">
    <location>
        <begin position="143"/>
        <end position="188"/>
    </location>
</feature>
<dbReference type="Proteomes" id="UP001141806">
    <property type="component" value="Unassembled WGS sequence"/>
</dbReference>
<reference evidence="3" key="1">
    <citation type="journal article" date="2023" name="Plant J.">
        <title>The genome of the king protea, Protea cynaroides.</title>
        <authorList>
            <person name="Chang J."/>
            <person name="Duong T.A."/>
            <person name="Schoeman C."/>
            <person name="Ma X."/>
            <person name="Roodt D."/>
            <person name="Barker N."/>
            <person name="Li Z."/>
            <person name="Van de Peer Y."/>
            <person name="Mizrachi E."/>
        </authorList>
    </citation>
    <scope>NUCLEOTIDE SEQUENCE</scope>
    <source>
        <tissue evidence="3">Young leaves</tissue>
    </source>
</reference>
<dbReference type="EMBL" id="JAMYWD010000008">
    <property type="protein sequence ID" value="KAJ4963865.1"/>
    <property type="molecule type" value="Genomic_DNA"/>
</dbReference>
<keyword evidence="4" id="KW-1185">Reference proteome</keyword>
<evidence type="ECO:0000313" key="3">
    <source>
        <dbReference type="EMBL" id="KAJ4963865.1"/>
    </source>
</evidence>